<name>A0A8H3ZJL0_9PEZI</name>
<accession>A0A8H3ZJL0</accession>
<evidence type="ECO:0000313" key="3">
    <source>
        <dbReference type="Proteomes" id="UP000434172"/>
    </source>
</evidence>
<evidence type="ECO:0000256" key="1">
    <source>
        <dbReference type="SAM" id="MobiDB-lite"/>
    </source>
</evidence>
<feature type="compositionally biased region" description="Low complexity" evidence="1">
    <location>
        <begin position="344"/>
        <end position="355"/>
    </location>
</feature>
<sequence>MSASKKQTFRGVDLVTLVGSSSIQIRWGPADFMAIEAHLARHRLHLGNYGTLYFFEILNLLLARDGLSNEADPEATLIISPKVKSSLQYRLKKLAKEGHVELARGLQNQHTARWEAYTSSWAKPGWDGCKQAPLQLPPTPPRDVDDEDDDELMPFPPVEDAEEVVAPLVQTLSSPSATPRLRPQQAASEPWLDVAGFGSQPTLEENLSAFEMPSSTTAALFGLPASPPPPLPPRTWEQQQQQHRQRRALPQTPPRSSAIMVVDNSPPAVVAATPASPLSDRYVAMVRAAEQRERHRTPSPRPPPSPSPPPPPPPPPPPQQQQQLLLCHEEEDEEPRVQKDDLTPPRTQTRARTQTRPRMVGAAPFTLFSDQAKIYIKMHRCALVVLLLTAGVAGSRMSEDKREELVEEVRQRMRMLAVANAGIERRLAAISLVLASPQDGSTAIRNLYRVSGVEYAG</sequence>
<evidence type="ECO:0000313" key="2">
    <source>
        <dbReference type="EMBL" id="KAF0315896.1"/>
    </source>
</evidence>
<dbReference type="EMBL" id="WOWK01000181">
    <property type="protein sequence ID" value="KAF0315896.1"/>
    <property type="molecule type" value="Genomic_DNA"/>
</dbReference>
<comment type="caution">
    <text evidence="2">The sequence shown here is derived from an EMBL/GenBank/DDBJ whole genome shotgun (WGS) entry which is preliminary data.</text>
</comment>
<reference evidence="2 3" key="1">
    <citation type="submission" date="2019-12" db="EMBL/GenBank/DDBJ databases">
        <title>A genome sequence resource for the geographically widespread anthracnose pathogen Colletotrichum asianum.</title>
        <authorList>
            <person name="Meng Y."/>
        </authorList>
    </citation>
    <scope>NUCLEOTIDE SEQUENCE [LARGE SCALE GENOMIC DNA]</scope>
    <source>
        <strain evidence="2 3">ICMP 18580</strain>
    </source>
</reference>
<dbReference type="Proteomes" id="UP000434172">
    <property type="component" value="Unassembled WGS sequence"/>
</dbReference>
<feature type="region of interest" description="Disordered" evidence="1">
    <location>
        <begin position="289"/>
        <end position="355"/>
    </location>
</feature>
<feature type="compositionally biased region" description="Pro residues" evidence="1">
    <location>
        <begin position="299"/>
        <end position="319"/>
    </location>
</feature>
<dbReference type="AlphaFoldDB" id="A0A8H3ZJL0"/>
<keyword evidence="3" id="KW-1185">Reference proteome</keyword>
<feature type="region of interest" description="Disordered" evidence="1">
    <location>
        <begin position="219"/>
        <end position="262"/>
    </location>
</feature>
<proteinExistence type="predicted"/>
<dbReference type="OrthoDB" id="4849470at2759"/>
<gene>
    <name evidence="2" type="ORF">GQ607_016874</name>
</gene>
<organism evidence="2 3">
    <name type="scientific">Colletotrichum asianum</name>
    <dbReference type="NCBI Taxonomy" id="702518"/>
    <lineage>
        <taxon>Eukaryota</taxon>
        <taxon>Fungi</taxon>
        <taxon>Dikarya</taxon>
        <taxon>Ascomycota</taxon>
        <taxon>Pezizomycotina</taxon>
        <taxon>Sordariomycetes</taxon>
        <taxon>Hypocreomycetidae</taxon>
        <taxon>Glomerellales</taxon>
        <taxon>Glomerellaceae</taxon>
        <taxon>Colletotrichum</taxon>
        <taxon>Colletotrichum gloeosporioides species complex</taxon>
    </lineage>
</organism>
<protein>
    <submittedName>
        <fullName evidence="2">Uncharacterized protein</fullName>
    </submittedName>
</protein>